<organism evidence="2 3">
    <name type="scientific">Malus baccata</name>
    <name type="common">Siberian crab apple</name>
    <name type="synonym">Pyrus baccata</name>
    <dbReference type="NCBI Taxonomy" id="106549"/>
    <lineage>
        <taxon>Eukaryota</taxon>
        <taxon>Viridiplantae</taxon>
        <taxon>Streptophyta</taxon>
        <taxon>Embryophyta</taxon>
        <taxon>Tracheophyta</taxon>
        <taxon>Spermatophyta</taxon>
        <taxon>Magnoliopsida</taxon>
        <taxon>eudicotyledons</taxon>
        <taxon>Gunneridae</taxon>
        <taxon>Pentapetalae</taxon>
        <taxon>rosids</taxon>
        <taxon>fabids</taxon>
        <taxon>Rosales</taxon>
        <taxon>Rosaceae</taxon>
        <taxon>Amygdaloideae</taxon>
        <taxon>Maleae</taxon>
        <taxon>Malus</taxon>
    </lineage>
</organism>
<accession>A0A540KKX1</accession>
<evidence type="ECO:0000313" key="3">
    <source>
        <dbReference type="Proteomes" id="UP000315295"/>
    </source>
</evidence>
<reference evidence="2 3" key="1">
    <citation type="journal article" date="2019" name="G3 (Bethesda)">
        <title>Sequencing of a Wild Apple (Malus baccata) Genome Unravels the Differences Between Cultivated and Wild Apple Species Regarding Disease Resistance and Cold Tolerance.</title>
        <authorList>
            <person name="Chen X."/>
        </authorList>
    </citation>
    <scope>NUCLEOTIDE SEQUENCE [LARGE SCALE GENOMIC DNA]</scope>
    <source>
        <strain evidence="3">cv. Shandingzi</strain>
        <tissue evidence="2">Leaves</tissue>
    </source>
</reference>
<sequence length="207" mass="22840">MERDSKKRVREGDEDHNDSSSSSSSSYSFSEKHAKTNLGDPNCGILDFKNDLEYNSSGSSASSNSSSYKTSDSDSNLALGVFDFPWLKDSVISKPEDLNFEDAFSSPLAVPDVDTSTLTTSSTTPGHGNFSSPLAVLDDQFSFSGQCFYHDQTDHPDALLLDFPKDKLFEIDLWRPRDLNQDDGSKTEAGEDCIWSSLLKQPLQQPN</sequence>
<feature type="compositionally biased region" description="Low complexity" evidence="1">
    <location>
        <begin position="19"/>
        <end position="29"/>
    </location>
</feature>
<dbReference type="Proteomes" id="UP000315295">
    <property type="component" value="Unassembled WGS sequence"/>
</dbReference>
<keyword evidence="3" id="KW-1185">Reference proteome</keyword>
<feature type="region of interest" description="Disordered" evidence="1">
    <location>
        <begin position="1"/>
        <end position="42"/>
    </location>
</feature>
<comment type="caution">
    <text evidence="2">The sequence shown here is derived from an EMBL/GenBank/DDBJ whole genome shotgun (WGS) entry which is preliminary data.</text>
</comment>
<dbReference type="EMBL" id="VIEB01001147">
    <property type="protein sequence ID" value="TQD74864.1"/>
    <property type="molecule type" value="Genomic_DNA"/>
</dbReference>
<protein>
    <submittedName>
        <fullName evidence="2">Uncharacterized protein</fullName>
    </submittedName>
</protein>
<feature type="compositionally biased region" description="Basic and acidic residues" evidence="1">
    <location>
        <begin position="1"/>
        <end position="13"/>
    </location>
</feature>
<evidence type="ECO:0000256" key="1">
    <source>
        <dbReference type="SAM" id="MobiDB-lite"/>
    </source>
</evidence>
<evidence type="ECO:0000313" key="2">
    <source>
        <dbReference type="EMBL" id="TQD74864.1"/>
    </source>
</evidence>
<name>A0A540KKX1_MALBA</name>
<gene>
    <name evidence="2" type="ORF">C1H46_039596</name>
</gene>
<proteinExistence type="predicted"/>
<dbReference type="AlphaFoldDB" id="A0A540KKX1"/>